<dbReference type="Proteomes" id="UP000030710">
    <property type="component" value="Unassembled WGS sequence"/>
</dbReference>
<accession>U1NA76</accession>
<sequence length="101" mass="11423">MYQKGDILFDKVQESEVVVKSKNVAENRYSDSTVYDYNSQYGCEPQEPVVKAVYAMSLPSSTDPYELTKEGRGLLARNTDSKVYSFPISRLVPIDDAENRS</sequence>
<protein>
    <submittedName>
        <fullName evidence="1">Uncharacterized protein</fullName>
    </submittedName>
</protein>
<name>U1NA76_9EURY</name>
<dbReference type="STRING" id="1238425.J07HQW2_00163"/>
<evidence type="ECO:0000313" key="2">
    <source>
        <dbReference type="Proteomes" id="UP000030710"/>
    </source>
</evidence>
<dbReference type="AlphaFoldDB" id="U1NA76"/>
<proteinExistence type="predicted"/>
<reference evidence="1 2" key="1">
    <citation type="journal article" date="2013" name="PLoS ONE">
        <title>Assembly-driven community genomics of a hypersaline microbial ecosystem.</title>
        <authorList>
            <person name="Podell S."/>
            <person name="Ugalde J.A."/>
            <person name="Narasingarao P."/>
            <person name="Banfield J.F."/>
            <person name="Heidelberg K.B."/>
            <person name="Allen E.E."/>
        </authorList>
    </citation>
    <scope>NUCLEOTIDE SEQUENCE [LARGE SCALE GENOMIC DNA]</scope>
    <source>
        <strain evidence="2">J07HQW2</strain>
    </source>
</reference>
<gene>
    <name evidence="1" type="ORF">J07HQW2_00163</name>
</gene>
<dbReference type="HOGENOM" id="CLU_2284994_0_0_2"/>
<dbReference type="EMBL" id="KE356561">
    <property type="protein sequence ID" value="ERG93730.1"/>
    <property type="molecule type" value="Genomic_DNA"/>
</dbReference>
<evidence type="ECO:0000313" key="1">
    <source>
        <dbReference type="EMBL" id="ERG93730.1"/>
    </source>
</evidence>
<organism evidence="1 2">
    <name type="scientific">Haloquadratum walsbyi J07HQW2</name>
    <dbReference type="NCBI Taxonomy" id="1238425"/>
    <lineage>
        <taxon>Archaea</taxon>
        <taxon>Methanobacteriati</taxon>
        <taxon>Methanobacteriota</taxon>
        <taxon>Stenosarchaea group</taxon>
        <taxon>Halobacteria</taxon>
        <taxon>Halobacteriales</taxon>
        <taxon>Haloferacaceae</taxon>
        <taxon>Haloquadratum</taxon>
    </lineage>
</organism>